<name>A0A1N7FZ50_9EURY</name>
<evidence type="ECO:0000313" key="3">
    <source>
        <dbReference type="EMBL" id="SIS05555.1"/>
    </source>
</evidence>
<feature type="region of interest" description="Disordered" evidence="1">
    <location>
        <begin position="67"/>
        <end position="89"/>
    </location>
</feature>
<dbReference type="Proteomes" id="UP000185687">
    <property type="component" value="Unassembled WGS sequence"/>
</dbReference>
<reference evidence="3 4" key="2">
    <citation type="submission" date="2017-01" db="EMBL/GenBank/DDBJ databases">
        <authorList>
            <person name="Mah S.A."/>
            <person name="Swanson W.J."/>
            <person name="Moy G.W."/>
            <person name="Vacquier V.D."/>
        </authorList>
    </citation>
    <scope>NUCLEOTIDE SEQUENCE [LARGE SCALE GENOMIC DNA]</scope>
    <source>
        <strain evidence="3 4">CGMCC 1.8909</strain>
    </source>
</reference>
<geneLocation type="plasmid" evidence="2">
    <name>unnamed2</name>
</geneLocation>
<accession>A0A1N7FZ50</accession>
<protein>
    <recommendedName>
        <fullName evidence="6">AbrB/MazE/SpoVT family DNA-binding domain-containing protein</fullName>
    </recommendedName>
</protein>
<evidence type="ECO:0000313" key="4">
    <source>
        <dbReference type="Proteomes" id="UP000185687"/>
    </source>
</evidence>
<dbReference type="EMBL" id="CP019329">
    <property type="protein sequence ID" value="APX98579.1"/>
    <property type="molecule type" value="Genomic_DNA"/>
</dbReference>
<organism evidence="3 4">
    <name type="scientific">Natronorubrum daqingense</name>
    <dbReference type="NCBI Taxonomy" id="588898"/>
    <lineage>
        <taxon>Archaea</taxon>
        <taxon>Methanobacteriati</taxon>
        <taxon>Methanobacteriota</taxon>
        <taxon>Stenosarchaea group</taxon>
        <taxon>Halobacteria</taxon>
        <taxon>Halobacteriales</taxon>
        <taxon>Natrialbaceae</taxon>
        <taxon>Natronorubrum</taxon>
    </lineage>
</organism>
<dbReference type="RefSeq" id="WP_076584013.1">
    <property type="nucleotide sequence ID" value="NZ_CP019329.1"/>
</dbReference>
<dbReference type="KEGG" id="hda:BB347_17920"/>
<evidence type="ECO:0000313" key="2">
    <source>
        <dbReference type="EMBL" id="APX98579.1"/>
    </source>
</evidence>
<evidence type="ECO:0008006" key="6">
    <source>
        <dbReference type="Google" id="ProtNLM"/>
    </source>
</evidence>
<gene>
    <name evidence="2" type="ORF">BB347_17920</name>
    <name evidence="3" type="ORF">SAMN05421809_3593</name>
</gene>
<evidence type="ECO:0000313" key="5">
    <source>
        <dbReference type="Proteomes" id="UP000187321"/>
    </source>
</evidence>
<proteinExistence type="predicted"/>
<sequence>MAIETDDRGRVYLPKKLRKRHGEQFRMVDLPTRIMLIPVDEDPLEAIQDEVGDTLGDTSVAELKREARDAVRDDVDDEIREREDRHDEE</sequence>
<dbReference type="Proteomes" id="UP000187321">
    <property type="component" value="Plasmid unnamed2"/>
</dbReference>
<evidence type="ECO:0000256" key="1">
    <source>
        <dbReference type="SAM" id="MobiDB-lite"/>
    </source>
</evidence>
<dbReference type="AlphaFoldDB" id="A0A1N7FZ50"/>
<dbReference type="GeneID" id="30957861"/>
<keyword evidence="4" id="KW-1185">Reference proteome</keyword>
<dbReference type="OrthoDB" id="28233at2157"/>
<dbReference type="EMBL" id="FTNP01000008">
    <property type="protein sequence ID" value="SIS05555.1"/>
    <property type="molecule type" value="Genomic_DNA"/>
</dbReference>
<keyword evidence="2" id="KW-0614">Plasmid</keyword>
<reference evidence="2 5" key="1">
    <citation type="submission" date="2017-01" db="EMBL/GenBank/DDBJ databases">
        <title>Complete genome sequence of Haloterrigena daqingensis type strain (JX313T).</title>
        <authorList>
            <person name="Shuang W."/>
        </authorList>
    </citation>
    <scope>NUCLEOTIDE SEQUENCE [LARGE SCALE GENOMIC DNA]</scope>
    <source>
        <strain evidence="5">JX313</strain>
        <strain evidence="2">JX313T</strain>
        <plasmid evidence="5">Plasmid unnamed2</plasmid>
        <plasmid evidence="2">unnamed2</plasmid>
    </source>
</reference>